<gene>
    <name evidence="2" type="ORF">POL25_24690</name>
</gene>
<accession>A0ABT5E2Z3</accession>
<feature type="compositionally biased region" description="Low complexity" evidence="1">
    <location>
        <begin position="28"/>
        <end position="50"/>
    </location>
</feature>
<keyword evidence="3" id="KW-1185">Reference proteome</keyword>
<evidence type="ECO:0000313" key="3">
    <source>
        <dbReference type="Proteomes" id="UP001221686"/>
    </source>
</evidence>
<sequence length="291" mass="29899">MSLRPSVILLLAACARDPDSPGAGGSDGSAATTTTSTTTSMTTVEPTSATGSGDDPTTHGFIRPPDGGGGKKECSIFEQDCPEGKKCAPYSADGDNSWDTVKCVDVVSDPAGLGELCEVLGAPASGADTCDEGFICLYVQWPELEGTCIAYCQGSPDEPLCGPGTDCTTNSDGIVHLCLPECDPLLQDCPGDELCIAHPDDGDWTCVFDSSGDEGQPFDACEYASACDPGLLCLPPEFAVECDPVATGCCLPLCDLELPNTCPGQGQQCVAWYAPGEAPPGKDHLGQCALP</sequence>
<organism evidence="2 3">
    <name type="scientific">Nannocystis bainbridge</name>
    <dbReference type="NCBI Taxonomy" id="2995303"/>
    <lineage>
        <taxon>Bacteria</taxon>
        <taxon>Pseudomonadati</taxon>
        <taxon>Myxococcota</taxon>
        <taxon>Polyangia</taxon>
        <taxon>Nannocystales</taxon>
        <taxon>Nannocystaceae</taxon>
        <taxon>Nannocystis</taxon>
    </lineage>
</organism>
<evidence type="ECO:0000313" key="2">
    <source>
        <dbReference type="EMBL" id="MDC0720120.1"/>
    </source>
</evidence>
<proteinExistence type="predicted"/>
<comment type="caution">
    <text evidence="2">The sequence shown here is derived from an EMBL/GenBank/DDBJ whole genome shotgun (WGS) entry which is preliminary data.</text>
</comment>
<feature type="region of interest" description="Disordered" evidence="1">
    <location>
        <begin position="16"/>
        <end position="73"/>
    </location>
</feature>
<evidence type="ECO:0000256" key="1">
    <source>
        <dbReference type="SAM" id="MobiDB-lite"/>
    </source>
</evidence>
<protein>
    <submittedName>
        <fullName evidence="2">Uncharacterized protein</fullName>
    </submittedName>
</protein>
<dbReference type="Proteomes" id="UP001221686">
    <property type="component" value="Unassembled WGS sequence"/>
</dbReference>
<reference evidence="2 3" key="1">
    <citation type="submission" date="2022-11" db="EMBL/GenBank/DDBJ databases">
        <title>Minimal conservation of predation-associated metabolite biosynthetic gene clusters underscores biosynthetic potential of Myxococcota including descriptions for ten novel species: Archangium lansinium sp. nov., Myxococcus landrumus sp. nov., Nannocystis bai.</title>
        <authorList>
            <person name="Ahearne A."/>
            <person name="Stevens C."/>
            <person name="Dowd S."/>
        </authorList>
    </citation>
    <scope>NUCLEOTIDE SEQUENCE [LARGE SCALE GENOMIC DNA]</scope>
    <source>
        <strain evidence="2 3">BB15-2</strain>
    </source>
</reference>
<dbReference type="RefSeq" id="WP_272088612.1">
    <property type="nucleotide sequence ID" value="NZ_JAQNDL010000002.1"/>
</dbReference>
<name>A0ABT5E2Z3_9BACT</name>
<dbReference type="EMBL" id="JAQNDL010000002">
    <property type="protein sequence ID" value="MDC0720120.1"/>
    <property type="molecule type" value="Genomic_DNA"/>
</dbReference>